<sequence length="123" mass="12712">MLAKLIADTRPCTGVITPTDADPIALALRAENALSDLLTALQGDEDGTPDVDLAFLLSRLENIVGRAADVAEQACDTLENVDGDSFVAARERAAAALPNLRSSAAHFEAAAGHAEDGQDELAA</sequence>
<evidence type="ECO:0000313" key="1">
    <source>
        <dbReference type="EMBL" id="MFB9681260.1"/>
    </source>
</evidence>
<reference evidence="1 2" key="1">
    <citation type="submission" date="2024-09" db="EMBL/GenBank/DDBJ databases">
        <authorList>
            <person name="Sun Q."/>
            <person name="Mori K."/>
        </authorList>
    </citation>
    <scope>NUCLEOTIDE SEQUENCE [LARGE SCALE GENOMIC DNA]</scope>
    <source>
        <strain evidence="1 2">JCM 3028</strain>
    </source>
</reference>
<organism evidence="1 2">
    <name type="scientific">Streptosporangium vulgare</name>
    <dbReference type="NCBI Taxonomy" id="46190"/>
    <lineage>
        <taxon>Bacteria</taxon>
        <taxon>Bacillati</taxon>
        <taxon>Actinomycetota</taxon>
        <taxon>Actinomycetes</taxon>
        <taxon>Streptosporangiales</taxon>
        <taxon>Streptosporangiaceae</taxon>
        <taxon>Streptosporangium</taxon>
    </lineage>
</organism>
<keyword evidence="2" id="KW-1185">Reference proteome</keyword>
<dbReference type="Proteomes" id="UP001589610">
    <property type="component" value="Unassembled WGS sequence"/>
</dbReference>
<accession>A0ABV5TQ56</accession>
<dbReference type="EMBL" id="JBHMBS010000031">
    <property type="protein sequence ID" value="MFB9681260.1"/>
    <property type="molecule type" value="Genomic_DNA"/>
</dbReference>
<protein>
    <submittedName>
        <fullName evidence="1">Uncharacterized protein</fullName>
    </submittedName>
</protein>
<comment type="caution">
    <text evidence="1">The sequence shown here is derived from an EMBL/GenBank/DDBJ whole genome shotgun (WGS) entry which is preliminary data.</text>
</comment>
<proteinExistence type="predicted"/>
<name>A0ABV5TQ56_9ACTN</name>
<dbReference type="RefSeq" id="WP_344747705.1">
    <property type="nucleotide sequence ID" value="NZ_BAAAWW010000136.1"/>
</dbReference>
<gene>
    <name evidence="1" type="ORF">ACFFRH_37770</name>
</gene>
<evidence type="ECO:0000313" key="2">
    <source>
        <dbReference type="Proteomes" id="UP001589610"/>
    </source>
</evidence>